<feature type="domain" description="Rhodanese" evidence="1">
    <location>
        <begin position="327"/>
        <end position="349"/>
    </location>
</feature>
<dbReference type="SUPFAM" id="SSF56219">
    <property type="entry name" value="DNase I-like"/>
    <property type="match status" value="1"/>
</dbReference>
<proteinExistence type="predicted"/>
<dbReference type="OrthoDB" id="1432859at2759"/>
<dbReference type="Pfam" id="PF03372">
    <property type="entry name" value="Exo_endo_phos"/>
    <property type="match status" value="1"/>
</dbReference>
<dbReference type="Proteomes" id="UP000631114">
    <property type="component" value="Unassembled WGS sequence"/>
</dbReference>
<keyword evidence="3" id="KW-1185">Reference proteome</keyword>
<organism evidence="2 3">
    <name type="scientific">Coptis chinensis</name>
    <dbReference type="NCBI Taxonomy" id="261450"/>
    <lineage>
        <taxon>Eukaryota</taxon>
        <taxon>Viridiplantae</taxon>
        <taxon>Streptophyta</taxon>
        <taxon>Embryophyta</taxon>
        <taxon>Tracheophyta</taxon>
        <taxon>Spermatophyta</taxon>
        <taxon>Magnoliopsida</taxon>
        <taxon>Ranunculales</taxon>
        <taxon>Ranunculaceae</taxon>
        <taxon>Coptidoideae</taxon>
        <taxon>Coptis</taxon>
    </lineage>
</organism>
<gene>
    <name evidence="2" type="ORF">IFM89_004382</name>
</gene>
<dbReference type="GO" id="GO:0003824">
    <property type="term" value="F:catalytic activity"/>
    <property type="evidence" value="ECO:0007669"/>
    <property type="project" value="InterPro"/>
</dbReference>
<dbReference type="PANTHER" id="PTHR33710:SF64">
    <property type="entry name" value="ENDONUCLEASE_EXONUCLEASE_PHOSPHATASE DOMAIN-CONTAINING PROTEIN"/>
    <property type="match status" value="1"/>
</dbReference>
<dbReference type="InterPro" id="IPR001763">
    <property type="entry name" value="Rhodanese-like_dom"/>
</dbReference>
<evidence type="ECO:0000259" key="1">
    <source>
        <dbReference type="PROSITE" id="PS50206"/>
    </source>
</evidence>
<protein>
    <recommendedName>
        <fullName evidence="1">Rhodanese domain-containing protein</fullName>
    </recommendedName>
</protein>
<sequence length="365" mass="41623">MPNQDAEPPDPHKVSEFFALSWADMIDSDQQEASTGISNEKTINRLSKLIKDHDPDFIGIAAPLVDPNQFHLHFFTNLGYSASLHVNQHPSHCQNILFLWKSNIPAPNLIVQSPQQITVEVNGCLITIVHAYSLYTGRRQLWRELTLINQSNLPWLLIGDFNTYLSPTEKRGGLCPSNRAMTEFREVLNHNMMLEAPNKGYHFTWCNRQLGSSRTWGKLDRAFMNIAWKISRALPRSTRPFTSTQGLVAAAAVLSDYSLHYNMIILKQPTAQAEARAKARVRRIVTTSSNESFKYYFVESVLIMNKGIRVLTEERAEANAGPPYYVFSDIFIVDNSIANWRKEGLPSLDLEKQWQGQQTERNEQT</sequence>
<dbReference type="InterPro" id="IPR036691">
    <property type="entry name" value="Endo/exonu/phosph_ase_sf"/>
</dbReference>
<dbReference type="AlphaFoldDB" id="A0A835IM14"/>
<accession>A0A835IM14</accession>
<comment type="caution">
    <text evidence="2">The sequence shown here is derived from an EMBL/GenBank/DDBJ whole genome shotgun (WGS) entry which is preliminary data.</text>
</comment>
<dbReference type="InterPro" id="IPR005135">
    <property type="entry name" value="Endo/exonuclease/phosphatase"/>
</dbReference>
<evidence type="ECO:0000313" key="2">
    <source>
        <dbReference type="EMBL" id="KAF9619038.1"/>
    </source>
</evidence>
<dbReference type="EMBL" id="JADFTS010000002">
    <property type="protein sequence ID" value="KAF9619038.1"/>
    <property type="molecule type" value="Genomic_DNA"/>
</dbReference>
<dbReference type="PROSITE" id="PS50206">
    <property type="entry name" value="RHODANESE_3"/>
    <property type="match status" value="1"/>
</dbReference>
<dbReference type="Gene3D" id="3.60.10.10">
    <property type="entry name" value="Endonuclease/exonuclease/phosphatase"/>
    <property type="match status" value="1"/>
</dbReference>
<name>A0A835IM14_9MAGN</name>
<dbReference type="PANTHER" id="PTHR33710">
    <property type="entry name" value="BNAC02G09200D PROTEIN"/>
    <property type="match status" value="1"/>
</dbReference>
<reference evidence="2 3" key="1">
    <citation type="submission" date="2020-10" db="EMBL/GenBank/DDBJ databases">
        <title>The Coptis chinensis genome and diversification of protoberbering-type alkaloids.</title>
        <authorList>
            <person name="Wang B."/>
            <person name="Shu S."/>
            <person name="Song C."/>
            <person name="Liu Y."/>
        </authorList>
    </citation>
    <scope>NUCLEOTIDE SEQUENCE [LARGE SCALE GENOMIC DNA]</scope>
    <source>
        <strain evidence="2">HL-2020</strain>
        <tissue evidence="2">Leaf</tissue>
    </source>
</reference>
<evidence type="ECO:0000313" key="3">
    <source>
        <dbReference type="Proteomes" id="UP000631114"/>
    </source>
</evidence>